<dbReference type="GO" id="GO:0046872">
    <property type="term" value="F:metal ion binding"/>
    <property type="evidence" value="ECO:0007669"/>
    <property type="project" value="UniProtKB-KW"/>
</dbReference>
<protein>
    <submittedName>
        <fullName evidence="14">Endothelin-converting protein 4</fullName>
    </submittedName>
</protein>
<keyword evidence="9" id="KW-1015">Disulfide bond</keyword>
<dbReference type="Pfam" id="PF05649">
    <property type="entry name" value="Peptidase_M13_N"/>
    <property type="match status" value="1"/>
</dbReference>
<proteinExistence type="evidence at transcript level"/>
<dbReference type="InterPro" id="IPR000718">
    <property type="entry name" value="Peptidase_M13"/>
</dbReference>
<evidence type="ECO:0000256" key="8">
    <source>
        <dbReference type="ARBA" id="ARBA00023049"/>
    </source>
</evidence>
<comment type="similarity">
    <text evidence="3">Belongs to the peptidase M13 family.</text>
</comment>
<organism evidence="14">
    <name type="scientific">Tityus serrulatus</name>
    <name type="common">Brazilian yellow scorpion</name>
    <dbReference type="NCBI Taxonomy" id="6887"/>
    <lineage>
        <taxon>Eukaryota</taxon>
        <taxon>Metazoa</taxon>
        <taxon>Ecdysozoa</taxon>
        <taxon>Arthropoda</taxon>
        <taxon>Chelicerata</taxon>
        <taxon>Arachnida</taxon>
        <taxon>Scorpiones</taxon>
        <taxon>Buthida</taxon>
        <taxon>Buthoidea</taxon>
        <taxon>Buthidae</taxon>
        <taxon>Tityus</taxon>
    </lineage>
</organism>
<dbReference type="PANTHER" id="PTHR11733:SF167">
    <property type="entry name" value="FI17812P1-RELATED"/>
    <property type="match status" value="1"/>
</dbReference>
<keyword evidence="11" id="KW-0812">Transmembrane</keyword>
<dbReference type="GO" id="GO:0005886">
    <property type="term" value="C:plasma membrane"/>
    <property type="evidence" value="ECO:0007669"/>
    <property type="project" value="TreeGrafter"/>
</dbReference>
<reference evidence="14" key="1">
    <citation type="submission" date="2015-04" db="EMBL/GenBank/DDBJ databases">
        <title>Proteases from Tityus serrulatus venom gland: venom proteases and peptide maturation.</title>
        <authorList>
            <person name="Carmo A.O."/>
            <person name="Martins A.P.V."/>
            <person name="Oliveira-Mendes B.B.R."/>
            <person name="Horta C.C.R."/>
            <person name="Dantas A.E."/>
            <person name="Kalapothakis E."/>
        </authorList>
    </citation>
    <scope>NUCLEOTIDE SEQUENCE</scope>
</reference>
<keyword evidence="10" id="KW-0325">Glycoprotein</keyword>
<dbReference type="GO" id="GO:0016485">
    <property type="term" value="P:protein processing"/>
    <property type="evidence" value="ECO:0007669"/>
    <property type="project" value="TreeGrafter"/>
</dbReference>
<name>A0A1S5QMY7_TITSE</name>
<dbReference type="PANTHER" id="PTHR11733">
    <property type="entry name" value="ZINC METALLOPROTEASE FAMILY M13 NEPRILYSIN-RELATED"/>
    <property type="match status" value="1"/>
</dbReference>
<dbReference type="InterPro" id="IPR018497">
    <property type="entry name" value="Peptidase_M13_C"/>
</dbReference>
<keyword evidence="11" id="KW-0472">Membrane</keyword>
<evidence type="ECO:0000256" key="9">
    <source>
        <dbReference type="ARBA" id="ARBA00023157"/>
    </source>
</evidence>
<evidence type="ECO:0000256" key="1">
    <source>
        <dbReference type="ARBA" id="ARBA00001947"/>
    </source>
</evidence>
<dbReference type="PRINTS" id="PR00786">
    <property type="entry name" value="NEPRILYSIN"/>
</dbReference>
<dbReference type="FunFam" id="3.40.390.10:FF:000076">
    <property type="entry name" value="membrane metallo-endopeptidase-like 1"/>
    <property type="match status" value="1"/>
</dbReference>
<dbReference type="AlphaFoldDB" id="A0A1S5QMY7"/>
<feature type="domain" description="Peptidase M13 N-terminal" evidence="13">
    <location>
        <begin position="92"/>
        <end position="486"/>
    </location>
</feature>
<dbReference type="PROSITE" id="PS51885">
    <property type="entry name" value="NEPRILYSIN"/>
    <property type="match status" value="1"/>
</dbReference>
<accession>A0A1S5QMY7</accession>
<comment type="similarity">
    <text evidence="2">Belongs to the venom metalloproteinase (M12B) family.</text>
</comment>
<feature type="domain" description="Peptidase M13 C-terminal" evidence="12">
    <location>
        <begin position="545"/>
        <end position="748"/>
    </location>
</feature>
<dbReference type="InterPro" id="IPR024079">
    <property type="entry name" value="MetalloPept_cat_dom_sf"/>
</dbReference>
<keyword evidence="7" id="KW-0862">Zinc</keyword>
<dbReference type="InterPro" id="IPR042089">
    <property type="entry name" value="Peptidase_M13_dom_2"/>
</dbReference>
<keyword evidence="8" id="KW-0482">Metalloprotease</keyword>
<evidence type="ECO:0000259" key="12">
    <source>
        <dbReference type="Pfam" id="PF01431"/>
    </source>
</evidence>
<dbReference type="SUPFAM" id="SSF55486">
    <property type="entry name" value="Metalloproteases ('zincins'), catalytic domain"/>
    <property type="match status" value="1"/>
</dbReference>
<keyword evidence="11" id="KW-1133">Transmembrane helix</keyword>
<evidence type="ECO:0000256" key="4">
    <source>
        <dbReference type="ARBA" id="ARBA00022670"/>
    </source>
</evidence>
<dbReference type="InterPro" id="IPR008753">
    <property type="entry name" value="Peptidase_M13_N"/>
</dbReference>
<evidence type="ECO:0000256" key="6">
    <source>
        <dbReference type="ARBA" id="ARBA00022801"/>
    </source>
</evidence>
<evidence type="ECO:0000256" key="5">
    <source>
        <dbReference type="ARBA" id="ARBA00022723"/>
    </source>
</evidence>
<keyword evidence="6" id="KW-0378">Hydrolase</keyword>
<dbReference type="Gene3D" id="3.40.390.10">
    <property type="entry name" value="Collagenase (Catalytic Domain)"/>
    <property type="match status" value="1"/>
</dbReference>
<evidence type="ECO:0000313" key="14">
    <source>
        <dbReference type="EMBL" id="AMO02504.1"/>
    </source>
</evidence>
<comment type="cofactor">
    <cofactor evidence="1">
        <name>Zn(2+)</name>
        <dbReference type="ChEBI" id="CHEBI:29105"/>
    </cofactor>
</comment>
<feature type="transmembrane region" description="Helical" evidence="11">
    <location>
        <begin position="20"/>
        <end position="42"/>
    </location>
</feature>
<evidence type="ECO:0000256" key="3">
    <source>
        <dbReference type="ARBA" id="ARBA00007357"/>
    </source>
</evidence>
<dbReference type="EMBL" id="KR068487">
    <property type="protein sequence ID" value="AMO02504.1"/>
    <property type="molecule type" value="mRNA"/>
</dbReference>
<evidence type="ECO:0000256" key="11">
    <source>
        <dbReference type="SAM" id="Phobius"/>
    </source>
</evidence>
<dbReference type="CDD" id="cd08662">
    <property type="entry name" value="M13"/>
    <property type="match status" value="1"/>
</dbReference>
<keyword evidence="4" id="KW-0645">Protease</keyword>
<dbReference type="Gene3D" id="1.10.1380.10">
    <property type="entry name" value="Neutral endopeptidase , domain2"/>
    <property type="match status" value="1"/>
</dbReference>
<evidence type="ECO:0000256" key="2">
    <source>
        <dbReference type="ARBA" id="ARBA00006629"/>
    </source>
</evidence>
<keyword evidence="5" id="KW-0479">Metal-binding</keyword>
<evidence type="ECO:0000259" key="13">
    <source>
        <dbReference type="Pfam" id="PF05649"/>
    </source>
</evidence>
<sequence>MPKVHYQHHPRNFWQRATVLERILMILVLMLILVIIILSAILDNKSSSHPIKVVHVTAYNHTMAKNEEYCVTPACVTVASSILNAMDFSVDPCKNFYQYACGGWIKSNPLPDGKSLWGTFGKLWQENQLVMKNVLENKTELKSESERKARTYYFSCLDKNETIEQLGATPVLEVLNAIGGWNISTSFDIQKWSFQSTLQLLHNKYNRGGLFTWGIGEDERNSSNNIIQIDQGGLGLPTKDYYINKTDDDPVLNAYLTYMTKVGVLLGGEENETRRQMEEVIKFETKLAMITIPAEERRDDEQLYNKKTISQLQTLAPVFNWQEYFNFAFRMIDRKLNMDEEVVVYAPQYLENMSSLVTKYLSSIQGKIILSNYLGWMLVQSLTSCLSKPFRDASKVLRKALIGSEGGEASWRYCVSDTNGIIGFALGAMFVREVFHGDSKFMAEQMIEEIREAFKKNLPTLSWMDPETRQLAQEKANAITDMIGFPDFILNPDKLDKKYEGLEFYEDEYFNNNIRVGQFSLLQSMKKLGKPTNKTEWEMSPPTVNAYYTPTKNQIVFPAGILQAPFYDVNYPKSLNFGAMGVVMGHELIHAFDDQGREYDKDGNLHQWWKNSTIKSFQERIKCFIDQYSSYEFGGEQVKGKQTVGENIADNGGLKAAYNAYTDWVKVNHLELPLPGVNLTHNQLFFIGFSQVWCSSSTPETMHLTILNDAHTPGPYRVIGTLSNSKDFAREFECRSNVPMNPENKCEIW</sequence>
<evidence type="ECO:0000256" key="7">
    <source>
        <dbReference type="ARBA" id="ARBA00022833"/>
    </source>
</evidence>
<dbReference type="GO" id="GO:0004222">
    <property type="term" value="F:metalloendopeptidase activity"/>
    <property type="evidence" value="ECO:0007669"/>
    <property type="project" value="InterPro"/>
</dbReference>
<dbReference type="Pfam" id="PF01431">
    <property type="entry name" value="Peptidase_M13"/>
    <property type="match status" value="1"/>
</dbReference>
<evidence type="ECO:0000256" key="10">
    <source>
        <dbReference type="ARBA" id="ARBA00023180"/>
    </source>
</evidence>